<dbReference type="Proteomes" id="UP000248012">
    <property type="component" value="Unassembled WGS sequence"/>
</dbReference>
<evidence type="ECO:0000259" key="1">
    <source>
        <dbReference type="Pfam" id="PF07045"/>
    </source>
</evidence>
<protein>
    <submittedName>
        <fullName evidence="2">DUF1330 domain-containing protein</fullName>
    </submittedName>
</protein>
<comment type="caution">
    <text evidence="2">The sequence shown here is derived from an EMBL/GenBank/DDBJ whole genome shotgun (WGS) entry which is preliminary data.</text>
</comment>
<dbReference type="InterPro" id="IPR011008">
    <property type="entry name" value="Dimeric_a/b-barrel"/>
</dbReference>
<evidence type="ECO:0000313" key="3">
    <source>
        <dbReference type="Proteomes" id="UP000248012"/>
    </source>
</evidence>
<dbReference type="AlphaFoldDB" id="A0A2V4MPU7"/>
<keyword evidence="3" id="KW-1185">Reference proteome</keyword>
<feature type="domain" description="DUF1330" evidence="1">
    <location>
        <begin position="42"/>
        <end position="124"/>
    </location>
</feature>
<dbReference type="Gene3D" id="3.30.70.100">
    <property type="match status" value="1"/>
</dbReference>
<reference evidence="2 3" key="1">
    <citation type="submission" date="2018-05" db="EMBL/GenBank/DDBJ databases">
        <title>Oceanovita maritima gen. nov., sp. nov., a marine bacterium in the family Rhodobacteraceae isolated from surface seawater of Lundu port Xiamen, China.</title>
        <authorList>
            <person name="Hetharua B.H."/>
            <person name="Min D."/>
            <person name="Liao H."/>
            <person name="Tian Y."/>
        </authorList>
    </citation>
    <scope>NUCLEOTIDE SEQUENCE [LARGE SCALE GENOMIC DNA]</scope>
    <source>
        <strain evidence="2 3">FSX-11</strain>
    </source>
</reference>
<dbReference type="OrthoDB" id="8909581at2"/>
<organism evidence="2 3">
    <name type="scientific">Litorivita pollutaquae</name>
    <dbReference type="NCBI Taxonomy" id="2200892"/>
    <lineage>
        <taxon>Bacteria</taxon>
        <taxon>Pseudomonadati</taxon>
        <taxon>Pseudomonadota</taxon>
        <taxon>Alphaproteobacteria</taxon>
        <taxon>Rhodobacterales</taxon>
        <taxon>Paracoccaceae</taxon>
        <taxon>Litorivita</taxon>
    </lineage>
</organism>
<name>A0A2V4MPU7_9RHOB</name>
<proteinExistence type="predicted"/>
<dbReference type="Pfam" id="PF07045">
    <property type="entry name" value="DUF1330"/>
    <property type="match status" value="1"/>
</dbReference>
<dbReference type="InterPro" id="IPR010753">
    <property type="entry name" value="DUF1330"/>
</dbReference>
<gene>
    <name evidence="2" type="ORF">DI396_01030</name>
</gene>
<dbReference type="PANTHER" id="PTHR40257">
    <property type="match status" value="1"/>
</dbReference>
<sequence>MDYLGFDKETFDAFRADDRSGPIHMLNLVKLHAVATYEDGTTTTGAEAYAAYGRESQPVFERLGGQVVWRGAMELMVIGPKDGSEDWDLCFIAQYPQPSAFVEMIFDPEYRKAMRHRQAAVKTSRLVRMAPREAGENFGE</sequence>
<dbReference type="SUPFAM" id="SSF54909">
    <property type="entry name" value="Dimeric alpha+beta barrel"/>
    <property type="match status" value="1"/>
</dbReference>
<dbReference type="PANTHER" id="PTHR40257:SF1">
    <property type="entry name" value="DUF1330 DOMAIN-CONTAINING PROTEIN"/>
    <property type="match status" value="1"/>
</dbReference>
<dbReference type="EMBL" id="QFVT01000002">
    <property type="protein sequence ID" value="PYC48725.1"/>
    <property type="molecule type" value="Genomic_DNA"/>
</dbReference>
<accession>A0A2V4MPU7</accession>
<dbReference type="RefSeq" id="WP_110794306.1">
    <property type="nucleotide sequence ID" value="NZ_KZ826481.1"/>
</dbReference>
<evidence type="ECO:0000313" key="2">
    <source>
        <dbReference type="EMBL" id="PYC48725.1"/>
    </source>
</evidence>